<evidence type="ECO:0000256" key="1">
    <source>
        <dbReference type="SAM" id="MobiDB-lite"/>
    </source>
</evidence>
<evidence type="ECO:0000313" key="3">
    <source>
        <dbReference type="Proteomes" id="UP000198775"/>
    </source>
</evidence>
<protein>
    <recommendedName>
        <fullName evidence="4">HEAT repeat-containing protein</fullName>
    </recommendedName>
</protein>
<evidence type="ECO:0008006" key="4">
    <source>
        <dbReference type="Google" id="ProtNLM"/>
    </source>
</evidence>
<reference evidence="3" key="1">
    <citation type="submission" date="2016-10" db="EMBL/GenBank/DDBJ databases">
        <authorList>
            <person name="Varghese N."/>
            <person name="Submissions S."/>
        </authorList>
    </citation>
    <scope>NUCLEOTIDE SEQUENCE [LARGE SCALE GENOMIC DNA]</scope>
    <source>
        <strain evidence="3">IBRC-M 10043</strain>
    </source>
</reference>
<feature type="region of interest" description="Disordered" evidence="1">
    <location>
        <begin position="152"/>
        <end position="176"/>
    </location>
</feature>
<dbReference type="OrthoDB" id="240934at2157"/>
<feature type="compositionally biased region" description="Polar residues" evidence="1">
    <location>
        <begin position="167"/>
        <end position="176"/>
    </location>
</feature>
<feature type="compositionally biased region" description="Basic and acidic residues" evidence="1">
    <location>
        <begin position="152"/>
        <end position="165"/>
    </location>
</feature>
<evidence type="ECO:0000313" key="2">
    <source>
        <dbReference type="EMBL" id="SEO54283.1"/>
    </source>
</evidence>
<sequence>MPQPWDEFRDDIASADAERVNPVVEEVGAWDIDERVRSFEDCFDGLTTLYGASDDGYVRQSCVRVTDELAPGLAAAVNLQDEQASSPDRETVVDQTDALCGFFLEAMTDEDGRVRQSAKQGLQDVFRTYDTLEERDTIEAVRAELDEMASRYDGKRGEHLEEAKRTANASLDSPLTQMVQDVAARLDE</sequence>
<name>A0A1H8QKF0_9EURY</name>
<gene>
    <name evidence="2" type="ORF">SAMN05216388_101423</name>
</gene>
<dbReference type="AlphaFoldDB" id="A0A1H8QKF0"/>
<dbReference type="EMBL" id="FOCX01000014">
    <property type="protein sequence ID" value="SEO54283.1"/>
    <property type="molecule type" value="Genomic_DNA"/>
</dbReference>
<organism evidence="2 3">
    <name type="scientific">Halorientalis persicus</name>
    <dbReference type="NCBI Taxonomy" id="1367881"/>
    <lineage>
        <taxon>Archaea</taxon>
        <taxon>Methanobacteriati</taxon>
        <taxon>Methanobacteriota</taxon>
        <taxon>Stenosarchaea group</taxon>
        <taxon>Halobacteria</taxon>
        <taxon>Halobacteriales</taxon>
        <taxon>Haloarculaceae</taxon>
        <taxon>Halorientalis</taxon>
    </lineage>
</organism>
<dbReference type="RefSeq" id="WP_092661464.1">
    <property type="nucleotide sequence ID" value="NZ_FOCX01000014.1"/>
</dbReference>
<dbReference type="Proteomes" id="UP000198775">
    <property type="component" value="Unassembled WGS sequence"/>
</dbReference>
<proteinExistence type="predicted"/>
<keyword evidence="3" id="KW-1185">Reference proteome</keyword>
<accession>A0A1H8QKF0</accession>